<gene>
    <name evidence="3" type="primary">poyH</name>
</gene>
<protein>
    <submittedName>
        <fullName evidence="3">C1 peptidase</fullName>
    </submittedName>
</protein>
<dbReference type="MEROPS" id="C01.172"/>
<dbReference type="GO" id="GO:0006508">
    <property type="term" value="P:proteolysis"/>
    <property type="evidence" value="ECO:0007669"/>
    <property type="project" value="InterPro"/>
</dbReference>
<feature type="domain" description="Peptidase C1A papain C-terminal" evidence="2">
    <location>
        <begin position="86"/>
        <end position="306"/>
    </location>
</feature>
<dbReference type="AlphaFoldDB" id="J9ZXE3"/>
<dbReference type="PANTHER" id="PTHR12411">
    <property type="entry name" value="CYSTEINE PROTEASE FAMILY C1-RELATED"/>
    <property type="match status" value="1"/>
</dbReference>
<organism evidence="3">
    <name type="scientific">Bacterium symbiont subsp. Theonella swinhoei (strain pTSMAC1)</name>
    <dbReference type="NCBI Taxonomy" id="1221190"/>
    <lineage>
        <taxon>Bacteria</taxon>
    </lineage>
</organism>
<evidence type="ECO:0000259" key="2">
    <source>
        <dbReference type="SMART" id="SM00645"/>
    </source>
</evidence>
<evidence type="ECO:0000256" key="1">
    <source>
        <dbReference type="ARBA" id="ARBA00008455"/>
    </source>
</evidence>
<dbReference type="Pfam" id="PF00112">
    <property type="entry name" value="Peptidase_C1"/>
    <property type="match status" value="1"/>
</dbReference>
<proteinExistence type="inferred from homology"/>
<evidence type="ECO:0000313" key="3">
    <source>
        <dbReference type="EMBL" id="AFS60644.1"/>
    </source>
</evidence>
<dbReference type="InterPro" id="IPR000668">
    <property type="entry name" value="Peptidase_C1A_C"/>
</dbReference>
<dbReference type="GO" id="GO:0008234">
    <property type="term" value="F:cysteine-type peptidase activity"/>
    <property type="evidence" value="ECO:0007669"/>
    <property type="project" value="InterPro"/>
</dbReference>
<dbReference type="InterPro" id="IPR038765">
    <property type="entry name" value="Papain-like_cys_pep_sf"/>
</dbReference>
<reference evidence="3" key="1">
    <citation type="journal article" date="2012" name="Science">
        <title>Metagenome mining reveals polytheonamides as posttranslationally modified ribosomal peptides.</title>
        <authorList>
            <person name="Freeman M.F."/>
            <person name="Gurgui C."/>
            <person name="Helf M.J."/>
            <person name="Morinaka B.I."/>
            <person name="Uria A.R."/>
            <person name="Oldham N.J."/>
            <person name="Sahl H.G."/>
            <person name="Matsunaga S."/>
            <person name="Piel J."/>
        </authorList>
    </citation>
    <scope>NUCLEOTIDE SEQUENCE</scope>
</reference>
<dbReference type="SMART" id="SM00645">
    <property type="entry name" value="Pept_C1"/>
    <property type="match status" value="1"/>
</dbReference>
<dbReference type="EMBL" id="JX456532">
    <property type="protein sequence ID" value="AFS60644.1"/>
    <property type="molecule type" value="Genomic_DNA"/>
</dbReference>
<dbReference type="InterPro" id="IPR039417">
    <property type="entry name" value="Peptidase_C1A_papain-like"/>
</dbReference>
<dbReference type="SUPFAM" id="SSF54001">
    <property type="entry name" value="Cysteine proteinases"/>
    <property type="match status" value="1"/>
</dbReference>
<name>J9ZXE3_BACS1</name>
<accession>J9ZXE3</accession>
<dbReference type="Gene3D" id="3.90.70.10">
    <property type="entry name" value="Cysteine proteinases"/>
    <property type="match status" value="1"/>
</dbReference>
<comment type="similarity">
    <text evidence="1">Belongs to the peptidase C1 family.</text>
</comment>
<dbReference type="CDD" id="cd02248">
    <property type="entry name" value="Peptidase_C1A"/>
    <property type="match status" value="1"/>
</dbReference>
<dbReference type="InterPro" id="IPR013128">
    <property type="entry name" value="Peptidase_C1A"/>
</dbReference>
<sequence>MAMDDTHVRQLQSICQTQHARWTPGSNNMTSLELEEAIRHLGGAVGDDDTPFEEMEAVGRDLHLHSMALRSAQSRVRGVTPAATAPPVEFDWRSHNGRSYVTSVKFQGACGTCTCFSTTAAVESAICIATQTSPQIIQGVEVPALSEAQMFYCGAASQDRTCASGWFLPAALAYLQNTGVAPYSYFPYESGDQPCLIQPGWESVVTKIIGSTKLTAPDEIKSWIATRGPVAIMMVAYEDLFTYKEGIYHPVSTNKLGVHSVCVVGYSDNKEAWLCKNSWSTQWGEDGYFWMAYGVCGMGSSVHGINGLALVDGKPLSPRRPVA</sequence>